<dbReference type="Proteomes" id="UP001200537">
    <property type="component" value="Unassembled WGS sequence"/>
</dbReference>
<name>A0AAJ1EY70_9ACTO</name>
<proteinExistence type="predicted"/>
<dbReference type="InterPro" id="IPR025384">
    <property type="entry name" value="DUF4298"/>
</dbReference>
<dbReference type="AlphaFoldDB" id="A0AAJ1EY70"/>
<reference evidence="1" key="1">
    <citation type="submission" date="2022-01" db="EMBL/GenBank/DDBJ databases">
        <title>Collection of gut derived symbiotic bacterial strains cultured from healthy donors.</title>
        <authorList>
            <person name="Lin H."/>
            <person name="Kohout C."/>
            <person name="Waligurski E."/>
            <person name="Pamer E.G."/>
        </authorList>
    </citation>
    <scope>NUCLEOTIDE SEQUENCE</scope>
    <source>
        <strain evidence="1">DFI.7.46</strain>
    </source>
</reference>
<comment type="caution">
    <text evidence="1">The sequence shown here is derived from an EMBL/GenBank/DDBJ whole genome shotgun (WGS) entry which is preliminary data.</text>
</comment>
<evidence type="ECO:0000313" key="2">
    <source>
        <dbReference type="Proteomes" id="UP001200537"/>
    </source>
</evidence>
<protein>
    <submittedName>
        <fullName evidence="1">DUF4298 domain-containing protein</fullName>
    </submittedName>
</protein>
<dbReference type="EMBL" id="JAKNHJ010000009">
    <property type="protein sequence ID" value="MCG4617946.1"/>
    <property type="molecule type" value="Genomic_DNA"/>
</dbReference>
<organism evidence="1 2">
    <name type="scientific">Varibaculum cambriense</name>
    <dbReference type="NCBI Taxonomy" id="184870"/>
    <lineage>
        <taxon>Bacteria</taxon>
        <taxon>Bacillati</taxon>
        <taxon>Actinomycetota</taxon>
        <taxon>Actinomycetes</taxon>
        <taxon>Actinomycetales</taxon>
        <taxon>Actinomycetaceae</taxon>
        <taxon>Varibaculum</taxon>
    </lineage>
</organism>
<accession>A0AAJ1EY70</accession>
<sequence>MEKTEVCAEQIERVSQMEAALVRLNDAIATVEGALDTYEQMWDDYRALDKYYSGKAWWEDLEADNQGLLPEDLPRGVLSEDALYDALGEAEALRQRLKEIALTSRVCEKHHLPD</sequence>
<gene>
    <name evidence="1" type="ORF">L0M99_05505</name>
</gene>
<evidence type="ECO:0000313" key="1">
    <source>
        <dbReference type="EMBL" id="MCG4617946.1"/>
    </source>
</evidence>
<dbReference type="RefSeq" id="WP_024059178.1">
    <property type="nucleotide sequence ID" value="NZ_JAGZVZ010000001.1"/>
</dbReference>
<dbReference type="Pfam" id="PF14131">
    <property type="entry name" value="DUF4298"/>
    <property type="match status" value="1"/>
</dbReference>